<name>G2KM12_MICAA</name>
<dbReference type="PROSITE" id="PS51770">
    <property type="entry name" value="HOTDOG_ACOT"/>
    <property type="match status" value="1"/>
</dbReference>
<evidence type="ECO:0000256" key="1">
    <source>
        <dbReference type="ARBA" id="ARBA00010458"/>
    </source>
</evidence>
<dbReference type="InterPro" id="IPR006683">
    <property type="entry name" value="Thioestr_dom"/>
</dbReference>
<dbReference type="SUPFAM" id="SSF54637">
    <property type="entry name" value="Thioesterase/thiol ester dehydrase-isomerase"/>
    <property type="match status" value="1"/>
</dbReference>
<dbReference type="CDD" id="cd03442">
    <property type="entry name" value="BFIT_BACH"/>
    <property type="match status" value="1"/>
</dbReference>
<organism evidence="5 6">
    <name type="scientific">Micavibrio aeruginosavorus (strain ARL-13)</name>
    <dbReference type="NCBI Taxonomy" id="856793"/>
    <lineage>
        <taxon>Bacteria</taxon>
        <taxon>Pseudomonadati</taxon>
        <taxon>Bdellovibrionota</taxon>
        <taxon>Bdellovibrionia</taxon>
        <taxon>Bdellovibrionales</taxon>
        <taxon>Pseudobdellovibrionaceae</taxon>
        <taxon>Micavibrio</taxon>
    </lineage>
</organism>
<dbReference type="InterPro" id="IPR029069">
    <property type="entry name" value="HotDog_dom_sf"/>
</dbReference>
<dbReference type="GO" id="GO:0005829">
    <property type="term" value="C:cytosol"/>
    <property type="evidence" value="ECO:0007669"/>
    <property type="project" value="TreeGrafter"/>
</dbReference>
<dbReference type="Gene3D" id="3.10.129.10">
    <property type="entry name" value="Hotdog Thioesterase"/>
    <property type="match status" value="1"/>
</dbReference>
<keyword evidence="2 3" id="KW-0378">Hydrolase</keyword>
<sequence length="127" mass="14100">MPAEIAGKVPSLRTFPMPADSNANGDIFGGWILSHMDLAGAARAYDYVGGRVVTVGIEAMKFHKPVFIGDEISFYTEIARVGRTSVTVKIDSWCRRRDTRNYVKVTEGLYTFVAIGDDRQPVEIRKS</sequence>
<feature type="domain" description="HotDog ACOT-type" evidence="4">
    <location>
        <begin position="6"/>
        <end position="118"/>
    </location>
</feature>
<dbReference type="eggNOG" id="COG1607">
    <property type="taxonomic scope" value="Bacteria"/>
</dbReference>
<dbReference type="AlphaFoldDB" id="G2KM12"/>
<accession>G2KM12</accession>
<dbReference type="STRING" id="856793.MICA_1390"/>
<dbReference type="PANTHER" id="PTHR11049">
    <property type="entry name" value="ACYL COENZYME A THIOESTER HYDROLASE"/>
    <property type="match status" value="1"/>
</dbReference>
<dbReference type="Proteomes" id="UP000009286">
    <property type="component" value="Chromosome"/>
</dbReference>
<proteinExistence type="inferred from homology"/>
<keyword evidence="6" id="KW-1185">Reference proteome</keyword>
<dbReference type="GO" id="GO:0006637">
    <property type="term" value="P:acyl-CoA metabolic process"/>
    <property type="evidence" value="ECO:0007669"/>
    <property type="project" value="TreeGrafter"/>
</dbReference>
<dbReference type="EMBL" id="CP002382">
    <property type="protein sequence ID" value="AEP09708.1"/>
    <property type="molecule type" value="Genomic_DNA"/>
</dbReference>
<dbReference type="PANTHER" id="PTHR11049:SF5">
    <property type="entry name" value="ACYL-COA THIOESTER HYDROLASE YCIA"/>
    <property type="match status" value="1"/>
</dbReference>
<reference evidence="5 6" key="1">
    <citation type="journal article" date="2011" name="BMC Genomics">
        <title>Genomic insights into an obligate epibiotic bacterial predator: Micavibrio aeruginosavorus ARL-13.</title>
        <authorList>
            <person name="Wang Z."/>
            <person name="Kadouri D."/>
            <person name="Wu M."/>
        </authorList>
    </citation>
    <scope>NUCLEOTIDE SEQUENCE [LARGE SCALE GENOMIC DNA]</scope>
    <source>
        <strain evidence="5 6">ARL-13</strain>
    </source>
</reference>
<dbReference type="InterPro" id="IPR040170">
    <property type="entry name" value="Cytosol_ACT"/>
</dbReference>
<dbReference type="Pfam" id="PF03061">
    <property type="entry name" value="4HBT"/>
    <property type="match status" value="1"/>
</dbReference>
<evidence type="ECO:0000313" key="6">
    <source>
        <dbReference type="Proteomes" id="UP000009286"/>
    </source>
</evidence>
<evidence type="ECO:0000313" key="5">
    <source>
        <dbReference type="EMBL" id="AEP09708.1"/>
    </source>
</evidence>
<dbReference type="OrthoDB" id="9801856at2"/>
<dbReference type="GO" id="GO:0009062">
    <property type="term" value="P:fatty acid catabolic process"/>
    <property type="evidence" value="ECO:0007669"/>
    <property type="project" value="TreeGrafter"/>
</dbReference>
<evidence type="ECO:0000256" key="3">
    <source>
        <dbReference type="PROSITE-ProRule" id="PRU01106"/>
    </source>
</evidence>
<dbReference type="KEGG" id="mai:MICA_1390"/>
<protein>
    <submittedName>
        <fullName evidence="5">Thioesterase superfamily protein</fullName>
    </submittedName>
</protein>
<dbReference type="InterPro" id="IPR033120">
    <property type="entry name" value="HOTDOG_ACOT"/>
</dbReference>
<evidence type="ECO:0000259" key="4">
    <source>
        <dbReference type="PROSITE" id="PS51770"/>
    </source>
</evidence>
<dbReference type="HOGENOM" id="CLU_050164_2_0_5"/>
<gene>
    <name evidence="5" type="ordered locus">MICA_1390</name>
</gene>
<dbReference type="RefSeq" id="WP_014102931.1">
    <property type="nucleotide sequence ID" value="NC_016026.1"/>
</dbReference>
<comment type="similarity">
    <text evidence="1">Belongs to the acyl coenzyme A hydrolase family.</text>
</comment>
<dbReference type="GO" id="GO:0052816">
    <property type="term" value="F:long-chain fatty acyl-CoA hydrolase activity"/>
    <property type="evidence" value="ECO:0007669"/>
    <property type="project" value="TreeGrafter"/>
</dbReference>
<evidence type="ECO:0000256" key="2">
    <source>
        <dbReference type="ARBA" id="ARBA00022801"/>
    </source>
</evidence>